<feature type="short sequence motif" description="'HIGH' region" evidence="12">
    <location>
        <begin position="43"/>
        <end position="53"/>
    </location>
</feature>
<dbReference type="FunFam" id="1.10.287.380:FF:000001">
    <property type="entry name" value="Valine--tRNA ligase"/>
    <property type="match status" value="1"/>
</dbReference>
<keyword evidence="9 12" id="KW-0030">Aminoacyl-tRNA synthetase</keyword>
<evidence type="ECO:0000256" key="1">
    <source>
        <dbReference type="ARBA" id="ARBA00004496"/>
    </source>
</evidence>
<protein>
    <recommendedName>
        <fullName evidence="12">Valine--tRNA ligase</fullName>
        <ecNumber evidence="12">6.1.1.9</ecNumber>
    </recommendedName>
    <alternativeName>
        <fullName evidence="12">Valyl-tRNA synthetase</fullName>
        <shortName evidence="12">ValRS</shortName>
    </alternativeName>
</protein>
<dbReference type="SUPFAM" id="SSF52374">
    <property type="entry name" value="Nucleotidylyl transferase"/>
    <property type="match status" value="1"/>
</dbReference>
<evidence type="ECO:0000256" key="9">
    <source>
        <dbReference type="ARBA" id="ARBA00023146"/>
    </source>
</evidence>
<evidence type="ECO:0000313" key="16">
    <source>
        <dbReference type="EMBL" id="HIU52689.1"/>
    </source>
</evidence>
<proteinExistence type="inferred from homology"/>
<dbReference type="Gene3D" id="1.10.287.380">
    <property type="entry name" value="Valyl-tRNA synthetase, C-terminal domain"/>
    <property type="match status" value="1"/>
</dbReference>
<comment type="caution">
    <text evidence="16">The sequence shown here is derived from an EMBL/GenBank/DDBJ whole genome shotgun (WGS) entry which is preliminary data.</text>
</comment>
<dbReference type="AlphaFoldDB" id="A0A9D1M337"/>
<evidence type="ECO:0000256" key="5">
    <source>
        <dbReference type="ARBA" id="ARBA00022741"/>
    </source>
</evidence>
<dbReference type="InterPro" id="IPR013155">
    <property type="entry name" value="M/V/L/I-tRNA-synth_anticd-bd"/>
</dbReference>
<dbReference type="FunFam" id="3.90.740.10:FF:000010">
    <property type="entry name" value="Valine--tRNA ligase"/>
    <property type="match status" value="1"/>
</dbReference>
<evidence type="ECO:0000259" key="14">
    <source>
        <dbReference type="Pfam" id="PF08264"/>
    </source>
</evidence>
<dbReference type="PRINTS" id="PR00986">
    <property type="entry name" value="TRNASYNTHVAL"/>
</dbReference>
<name>A0A9D1M337_9PROT</name>
<keyword evidence="5 12" id="KW-0547">Nucleotide-binding</keyword>
<reference evidence="16" key="1">
    <citation type="submission" date="2020-10" db="EMBL/GenBank/DDBJ databases">
        <authorList>
            <person name="Gilroy R."/>
        </authorList>
    </citation>
    <scope>NUCLEOTIDE SEQUENCE</scope>
    <source>
        <strain evidence="16">ChiW3-316</strain>
    </source>
</reference>
<dbReference type="FunFam" id="3.40.50.620:FF:000032">
    <property type="entry name" value="Valine--tRNA ligase"/>
    <property type="match status" value="1"/>
</dbReference>
<dbReference type="InterPro" id="IPR033705">
    <property type="entry name" value="Anticodon_Ia_Val"/>
</dbReference>
<dbReference type="CDD" id="cd00817">
    <property type="entry name" value="ValRS_core"/>
    <property type="match status" value="1"/>
</dbReference>
<dbReference type="Pfam" id="PF08264">
    <property type="entry name" value="Anticodon_1"/>
    <property type="match status" value="1"/>
</dbReference>
<feature type="short sequence motif" description="'KMSKS' region" evidence="12">
    <location>
        <begin position="526"/>
        <end position="530"/>
    </location>
</feature>
<dbReference type="SUPFAM" id="SSF47323">
    <property type="entry name" value="Anticodon-binding domain of a subclass of class I aminoacyl-tRNA synthetases"/>
    <property type="match status" value="1"/>
</dbReference>
<dbReference type="NCBIfam" id="NF004349">
    <property type="entry name" value="PRK05729.1"/>
    <property type="match status" value="1"/>
</dbReference>
<dbReference type="InterPro" id="IPR009008">
    <property type="entry name" value="Val/Leu/Ile-tRNA-synth_edit"/>
</dbReference>
<dbReference type="NCBIfam" id="TIGR00422">
    <property type="entry name" value="valS"/>
    <property type="match status" value="1"/>
</dbReference>
<dbReference type="InterPro" id="IPR009080">
    <property type="entry name" value="tRNAsynth_Ia_anticodon-bd"/>
</dbReference>
<feature type="coiled-coil region" evidence="12">
    <location>
        <begin position="812"/>
        <end position="875"/>
    </location>
</feature>
<dbReference type="InterPro" id="IPR019499">
    <property type="entry name" value="Val-tRNA_synth_tRNA-bd"/>
</dbReference>
<comment type="subunit">
    <text evidence="2 12">Monomer.</text>
</comment>
<comment type="function">
    <text evidence="12">Catalyzes the attachment of valine to tRNA(Val). As ValRS can inadvertently accommodate and process structurally similar amino acids such as threonine, to avoid such errors, it has a 'posttransfer' editing activity that hydrolyzes mischarged Thr-tRNA(Val) in a tRNA-dependent manner.</text>
</comment>
<comment type="subcellular location">
    <subcellularLocation>
        <location evidence="1 12">Cytoplasm</location>
    </subcellularLocation>
</comment>
<reference evidence="16" key="2">
    <citation type="journal article" date="2021" name="PeerJ">
        <title>Extensive microbial diversity within the chicken gut microbiome revealed by metagenomics and culture.</title>
        <authorList>
            <person name="Gilroy R."/>
            <person name="Ravi A."/>
            <person name="Getino M."/>
            <person name="Pursley I."/>
            <person name="Horton D.L."/>
            <person name="Alikhan N.F."/>
            <person name="Baker D."/>
            <person name="Gharbi K."/>
            <person name="Hall N."/>
            <person name="Watson M."/>
            <person name="Adriaenssens E.M."/>
            <person name="Foster-Nyarko E."/>
            <person name="Jarju S."/>
            <person name="Secka A."/>
            <person name="Antonio M."/>
            <person name="Oren A."/>
            <person name="Chaudhuri R.R."/>
            <person name="La Ragione R."/>
            <person name="Hildebrand F."/>
            <person name="Pallen M.J."/>
        </authorList>
    </citation>
    <scope>NUCLEOTIDE SEQUENCE</scope>
    <source>
        <strain evidence="16">ChiW3-316</strain>
    </source>
</reference>
<dbReference type="InterPro" id="IPR001412">
    <property type="entry name" value="aa-tRNA-synth_I_CS"/>
</dbReference>
<evidence type="ECO:0000259" key="13">
    <source>
        <dbReference type="Pfam" id="PF00133"/>
    </source>
</evidence>
<gene>
    <name evidence="12" type="primary">valS</name>
    <name evidence="16" type="ORF">IAD20_01250</name>
</gene>
<organism evidence="16 17">
    <name type="scientific">Candidatus Scatocola faecipullorum</name>
    <dbReference type="NCBI Taxonomy" id="2840917"/>
    <lineage>
        <taxon>Bacteria</taxon>
        <taxon>Pseudomonadati</taxon>
        <taxon>Pseudomonadota</taxon>
        <taxon>Alphaproteobacteria</taxon>
        <taxon>Rhodospirillales</taxon>
        <taxon>Rhodospirillaceae</taxon>
        <taxon>Rhodospirillaceae incertae sedis</taxon>
        <taxon>Candidatus Scatocola</taxon>
    </lineage>
</organism>
<feature type="domain" description="Methionyl/Valyl/Leucyl/Isoleucyl-tRNA synthetase anticodon-binding" evidence="14">
    <location>
        <begin position="608"/>
        <end position="754"/>
    </location>
</feature>
<dbReference type="SUPFAM" id="SSF50677">
    <property type="entry name" value="ValRS/IleRS/LeuRS editing domain"/>
    <property type="match status" value="1"/>
</dbReference>
<keyword evidence="6 12" id="KW-0067">ATP-binding</keyword>
<evidence type="ECO:0000256" key="4">
    <source>
        <dbReference type="ARBA" id="ARBA00022598"/>
    </source>
</evidence>
<dbReference type="PANTHER" id="PTHR11946:SF93">
    <property type="entry name" value="VALINE--TRNA LIGASE, CHLOROPLASTIC_MITOCHONDRIAL 2"/>
    <property type="match status" value="1"/>
</dbReference>
<evidence type="ECO:0000256" key="12">
    <source>
        <dbReference type="HAMAP-Rule" id="MF_02004"/>
    </source>
</evidence>
<keyword evidence="4 12" id="KW-0436">Ligase</keyword>
<comment type="domain">
    <text evidence="12">The C-terminal coiled-coil domain is crucial for aminoacylation activity.</text>
</comment>
<dbReference type="GO" id="GO:0005829">
    <property type="term" value="C:cytosol"/>
    <property type="evidence" value="ECO:0007669"/>
    <property type="project" value="TreeGrafter"/>
</dbReference>
<evidence type="ECO:0000256" key="11">
    <source>
        <dbReference type="ARBA" id="ARBA00060830"/>
    </source>
</evidence>
<dbReference type="InterPro" id="IPR037118">
    <property type="entry name" value="Val-tRNA_synth_C_sf"/>
</dbReference>
<dbReference type="InterPro" id="IPR002300">
    <property type="entry name" value="aa-tRNA-synth_Ia"/>
</dbReference>
<evidence type="ECO:0000256" key="7">
    <source>
        <dbReference type="ARBA" id="ARBA00022917"/>
    </source>
</evidence>
<feature type="binding site" evidence="12">
    <location>
        <position position="529"/>
    </location>
    <ligand>
        <name>ATP</name>
        <dbReference type="ChEBI" id="CHEBI:30616"/>
    </ligand>
</feature>
<dbReference type="Gene3D" id="1.10.730.10">
    <property type="entry name" value="Isoleucyl-tRNA Synthetase, Domain 1"/>
    <property type="match status" value="1"/>
</dbReference>
<dbReference type="GO" id="GO:0006438">
    <property type="term" value="P:valyl-tRNA aminoacylation"/>
    <property type="evidence" value="ECO:0007669"/>
    <property type="project" value="UniProtKB-UniRule"/>
</dbReference>
<dbReference type="GO" id="GO:0002161">
    <property type="term" value="F:aminoacyl-tRNA deacylase activity"/>
    <property type="evidence" value="ECO:0007669"/>
    <property type="project" value="InterPro"/>
</dbReference>
<comment type="domain">
    <text evidence="12">ValRS has two distinct active sites: one for aminoacylation and one for editing. The misactivated threonine is translocated from the active site to the editing site.</text>
</comment>
<keyword evidence="8 12" id="KW-0175">Coiled coil</keyword>
<dbReference type="InterPro" id="IPR014729">
    <property type="entry name" value="Rossmann-like_a/b/a_fold"/>
</dbReference>
<accession>A0A9D1M337</accession>
<evidence type="ECO:0000256" key="6">
    <source>
        <dbReference type="ARBA" id="ARBA00022840"/>
    </source>
</evidence>
<feature type="domain" description="Aminoacyl-tRNA synthetase class Ia" evidence="13">
    <location>
        <begin position="14"/>
        <end position="566"/>
    </location>
</feature>
<dbReference type="EC" id="6.1.1.9" evidence="12"/>
<keyword evidence="3 12" id="KW-0963">Cytoplasm</keyword>
<evidence type="ECO:0000256" key="10">
    <source>
        <dbReference type="ARBA" id="ARBA00047552"/>
    </source>
</evidence>
<keyword evidence="7 12" id="KW-0648">Protein biosynthesis</keyword>
<dbReference type="CDD" id="cd07962">
    <property type="entry name" value="Anticodon_Ia_Val"/>
    <property type="match status" value="1"/>
</dbReference>
<evidence type="ECO:0000256" key="2">
    <source>
        <dbReference type="ARBA" id="ARBA00011245"/>
    </source>
</evidence>
<dbReference type="Gene3D" id="3.90.740.10">
    <property type="entry name" value="Valyl/Leucyl/Isoleucyl-tRNA synthetase, editing domain"/>
    <property type="match status" value="1"/>
</dbReference>
<dbReference type="Pfam" id="PF00133">
    <property type="entry name" value="tRNA-synt_1"/>
    <property type="match status" value="1"/>
</dbReference>
<dbReference type="Gene3D" id="3.40.50.620">
    <property type="entry name" value="HUPs"/>
    <property type="match status" value="2"/>
</dbReference>
<dbReference type="EMBL" id="DVNC01000014">
    <property type="protein sequence ID" value="HIU52689.1"/>
    <property type="molecule type" value="Genomic_DNA"/>
</dbReference>
<dbReference type="Pfam" id="PF10458">
    <property type="entry name" value="Val_tRNA-synt_C"/>
    <property type="match status" value="1"/>
</dbReference>
<dbReference type="Proteomes" id="UP000824107">
    <property type="component" value="Unassembled WGS sequence"/>
</dbReference>
<comment type="catalytic activity">
    <reaction evidence="10 12">
        <text>tRNA(Val) + L-valine + ATP = L-valyl-tRNA(Val) + AMP + diphosphate</text>
        <dbReference type="Rhea" id="RHEA:10704"/>
        <dbReference type="Rhea" id="RHEA-COMP:9672"/>
        <dbReference type="Rhea" id="RHEA-COMP:9708"/>
        <dbReference type="ChEBI" id="CHEBI:30616"/>
        <dbReference type="ChEBI" id="CHEBI:33019"/>
        <dbReference type="ChEBI" id="CHEBI:57762"/>
        <dbReference type="ChEBI" id="CHEBI:78442"/>
        <dbReference type="ChEBI" id="CHEBI:78537"/>
        <dbReference type="ChEBI" id="CHEBI:456215"/>
        <dbReference type="EC" id="6.1.1.9"/>
    </reaction>
</comment>
<comment type="similarity">
    <text evidence="11 12">Belongs to the class-I aminoacyl-tRNA synthetase family. ValS type 1 subfamily.</text>
</comment>
<feature type="domain" description="Valyl-tRNA synthetase tRNA-binding arm" evidence="15">
    <location>
        <begin position="814"/>
        <end position="878"/>
    </location>
</feature>
<evidence type="ECO:0000256" key="8">
    <source>
        <dbReference type="ARBA" id="ARBA00023054"/>
    </source>
</evidence>
<evidence type="ECO:0000259" key="15">
    <source>
        <dbReference type="Pfam" id="PF10458"/>
    </source>
</evidence>
<sequence length="881" mass="101016">MLEKNYTPKDFEEKIYADWENSGDFQPDMRSSSEAFSIVIPPPNVTGVLHLGHALDDTLQDILVRYNRMQGKKVLWQPGTDHAGIATQMVVERNLAKEGVSRHDLGREKFIETVWKWKEQSGGTICKQLRRLGASCDWSRERFTMDEGLSRAVRKIFVNMYKDGLIYKAKKLVNWDSKFMTAVSDLEVVQKETVGKMYYYKYPIENEPGEFIHIATTRPETMFGDTAVAVSKDNEKLKHLIGKNAILPIVNRPIPIVADDHADPEKGTGAVKITPAHDFNDFEVGKRHNLPMINILNEDATLNENTPFPGMDTQTARRKTIEKLEELGLMEKIEDHPMVIPYGDRSGVVIEPLMTDQWFVDAPKLAVKAIEAVENGDMEFVPKSYEKTYFEWMRNIQPWCISRQLWWGHQMPIWYGPDGEIFCEENVEEAQAAADKHYGKHVELTRETDVLDTWFSSGLWAFSTLGWPDKSDYLDTFYPTSVLVTGFDIIFFWVARMMMMSMYMMKKVPFCKCYIHGLVRDEKGQKMSKSKGNTIDPMILVEQYGADALRFFMAAMETQGRDINMSEARIAGYRNFATKLWNAARFGEMNECRLRSDFDETKAELAVNRWIIAKAKQATKEVTDNLNAFRFSEAANAVYQFTWGSFCDWYIEMIKPILYGEDEKAKAETRAAFAWVLDRILVILHPFMPFITTELWNNTCDERKCKLINFAWPKDAAFDTAAMDEVDWSIELISAIRSLRAEMNIPAGAKLTVYLKDGNAQSCANLQSFNQIICSLARLDKLECFAAGQEISKDMVSGVFREGIILLPLKGVVDFAAEKERLKKELDNLNKYLEGYARKLSNPSFVERAPAKVVEEEKRRQAEAMENKAKIEEALQRIANF</sequence>
<evidence type="ECO:0000256" key="3">
    <source>
        <dbReference type="ARBA" id="ARBA00022490"/>
    </source>
</evidence>
<dbReference type="PANTHER" id="PTHR11946">
    <property type="entry name" value="VALYL-TRNA SYNTHETASES"/>
    <property type="match status" value="1"/>
</dbReference>
<dbReference type="SUPFAM" id="SSF46589">
    <property type="entry name" value="tRNA-binding arm"/>
    <property type="match status" value="1"/>
</dbReference>
<dbReference type="InterPro" id="IPR010978">
    <property type="entry name" value="tRNA-bd_arm"/>
</dbReference>
<dbReference type="GO" id="GO:0004832">
    <property type="term" value="F:valine-tRNA ligase activity"/>
    <property type="evidence" value="ECO:0007669"/>
    <property type="project" value="UniProtKB-UniRule"/>
</dbReference>
<dbReference type="HAMAP" id="MF_02004">
    <property type="entry name" value="Val_tRNA_synth_type1"/>
    <property type="match status" value="1"/>
</dbReference>
<dbReference type="PROSITE" id="PS00178">
    <property type="entry name" value="AA_TRNA_LIGASE_I"/>
    <property type="match status" value="1"/>
</dbReference>
<evidence type="ECO:0000313" key="17">
    <source>
        <dbReference type="Proteomes" id="UP000824107"/>
    </source>
</evidence>
<dbReference type="InterPro" id="IPR002303">
    <property type="entry name" value="Valyl-tRNA_ligase"/>
</dbReference>
<dbReference type="GO" id="GO:0005524">
    <property type="term" value="F:ATP binding"/>
    <property type="evidence" value="ECO:0007669"/>
    <property type="project" value="UniProtKB-UniRule"/>
</dbReference>